<dbReference type="Gene3D" id="1.10.260.40">
    <property type="entry name" value="lambda repressor-like DNA-binding domains"/>
    <property type="match status" value="1"/>
</dbReference>
<dbReference type="Proteomes" id="UP000032930">
    <property type="component" value="Plasmid megaplasmid"/>
</dbReference>
<dbReference type="RefSeq" id="WP_046338189.1">
    <property type="nucleotide sequence ID" value="NZ_CAWMEF010000003.1"/>
</dbReference>
<dbReference type="InterPro" id="IPR010982">
    <property type="entry name" value="Lambda_DNA-bd_dom_sf"/>
</dbReference>
<protein>
    <submittedName>
        <fullName evidence="2">Putative phage regulator</fullName>
    </submittedName>
</protein>
<dbReference type="GO" id="GO:0003677">
    <property type="term" value="F:DNA binding"/>
    <property type="evidence" value="ECO:0007669"/>
    <property type="project" value="InterPro"/>
</dbReference>
<dbReference type="PROSITE" id="PS50943">
    <property type="entry name" value="HTH_CROC1"/>
    <property type="match status" value="1"/>
</dbReference>
<evidence type="ECO:0000313" key="2">
    <source>
        <dbReference type="EMBL" id="CDM92171.1"/>
    </source>
</evidence>
<reference evidence="2 3" key="1">
    <citation type="submission" date="2014-02" db="EMBL/GenBank/DDBJ databases">
        <authorList>
            <person name="Genoscope - CEA"/>
        </authorList>
    </citation>
    <scope>NUCLEOTIDE SEQUENCE [LARGE SCALE GENOMIC DNA]</scope>
    <source>
        <strain evidence="2 3">CS03</strain>
        <plasmid evidence="3">Plasmid</plasmid>
    </source>
</reference>
<dbReference type="KEGG" id="xbv:XBW1_mp0052"/>
<dbReference type="EMBL" id="FO818638">
    <property type="protein sequence ID" value="CDM92171.1"/>
    <property type="molecule type" value="Genomic_DNA"/>
</dbReference>
<dbReference type="Pfam" id="PF01381">
    <property type="entry name" value="HTH_3"/>
    <property type="match status" value="1"/>
</dbReference>
<dbReference type="SUPFAM" id="SSF47413">
    <property type="entry name" value="lambda repressor-like DNA-binding domains"/>
    <property type="match status" value="1"/>
</dbReference>
<accession>A0A0B6XFS0</accession>
<dbReference type="InterPro" id="IPR001387">
    <property type="entry name" value="Cro/C1-type_HTH"/>
</dbReference>
<evidence type="ECO:0000313" key="3">
    <source>
        <dbReference type="Proteomes" id="UP000032930"/>
    </source>
</evidence>
<gene>
    <name evidence="2" type="ORF">XBW1_mp0052</name>
</gene>
<dbReference type="SMART" id="SM00530">
    <property type="entry name" value="HTH_XRE"/>
    <property type="match status" value="1"/>
</dbReference>
<sequence>MNKKISRAIGNRIKMRRKALKVTMVALSQSIGVSQPQLLRCEKGDRQISAAQLFQIAMVLNTPLDWFFTDCFLYFGDIAPSKTIDEG</sequence>
<dbReference type="AlphaFoldDB" id="A0A0B6XFS0"/>
<dbReference type="CDD" id="cd00093">
    <property type="entry name" value="HTH_XRE"/>
    <property type="match status" value="1"/>
</dbReference>
<organism evidence="2 3">
    <name type="scientific">Xenorhabdus bovienii</name>
    <name type="common">Xenorhabdus nematophila subsp. bovienii</name>
    <dbReference type="NCBI Taxonomy" id="40576"/>
    <lineage>
        <taxon>Bacteria</taxon>
        <taxon>Pseudomonadati</taxon>
        <taxon>Pseudomonadota</taxon>
        <taxon>Gammaproteobacteria</taxon>
        <taxon>Enterobacterales</taxon>
        <taxon>Morganellaceae</taxon>
        <taxon>Xenorhabdus</taxon>
    </lineage>
</organism>
<name>A0A0B6XFS0_XENBV</name>
<evidence type="ECO:0000259" key="1">
    <source>
        <dbReference type="PROSITE" id="PS50943"/>
    </source>
</evidence>
<feature type="domain" description="HTH cro/C1-type" evidence="1">
    <location>
        <begin position="13"/>
        <end position="67"/>
    </location>
</feature>
<proteinExistence type="predicted"/>